<sequence length="657" mass="71568">MSAQDEANLAASNHQAPAPPLIEGDSDHSKATGTSSALSLDQNSHPQPVTAATSHDAASESVEDPPHGASAIVTISTKPAQDPIQSRKTLLFAWFERTFSDSWIPEIGAIVFSILCLVAIVVTLAVFNNKPRPQLVKYITFNTIISILATGTRSSLIYVTAATLGQKKWTWFRSRPRRLRDVQAIDEASRGPLVPSANASARRATFIPDLGRSTVAQDAVALGTFSDYYPRNPACPSRNCTWPDVRSVGWCSQCEDVTSQAKIIDCDHPLDWNVDNYTAEEYKITNCKFSLPSFEPVSSLVVNASTTVGYEECYSNNTCRDIPLLDGNDSDATGTASQYELQQRMVLQMYEIVLAPVVSASGCGIASAVICSVSPCMNTYSISVQDSQEHTKLVDSQFYQSRLRKLASFGEDPSESPLEAATCFEFDDTLKKYSRVIPWPSAVPSFVDVEHEAFCIFDWRLLTDISNYTWASPLGPWVDPIVSAISATVSVAAPFLFYDSGIEPGSTFVPTPSGYSFIEHILSHGGLPSALTNISHSLTSLNLEYSTETVSGSLVEQVVFVHVRWCWITLPAILVAAAAVSLVMAILETRSHGAELWKDSTLALLYHGIAENVIDSQKLYSKTSEIDKAAQAVDVQLTTDDNSGRLLLRPQNRPGKA</sequence>
<dbReference type="InterPro" id="IPR021514">
    <property type="entry name" value="DUF3176"/>
</dbReference>
<evidence type="ECO:0000313" key="4">
    <source>
        <dbReference type="Proteomes" id="UP000054342"/>
    </source>
</evidence>
<organism evidence="3 4">
    <name type="scientific">Exophiala xenobiotica</name>
    <dbReference type="NCBI Taxonomy" id="348802"/>
    <lineage>
        <taxon>Eukaryota</taxon>
        <taxon>Fungi</taxon>
        <taxon>Dikarya</taxon>
        <taxon>Ascomycota</taxon>
        <taxon>Pezizomycotina</taxon>
        <taxon>Eurotiomycetes</taxon>
        <taxon>Chaetothyriomycetidae</taxon>
        <taxon>Chaetothyriales</taxon>
        <taxon>Herpotrichiellaceae</taxon>
        <taxon>Exophiala</taxon>
    </lineage>
</organism>
<gene>
    <name evidence="3" type="ORF">PV05_02335</name>
</gene>
<keyword evidence="2" id="KW-1133">Transmembrane helix</keyword>
<evidence type="ECO:0000256" key="2">
    <source>
        <dbReference type="SAM" id="Phobius"/>
    </source>
</evidence>
<dbReference type="AlphaFoldDB" id="A0A0D2ESR1"/>
<dbReference type="EMBL" id="KN847318">
    <property type="protein sequence ID" value="KIW57775.1"/>
    <property type="molecule type" value="Genomic_DNA"/>
</dbReference>
<keyword evidence="2" id="KW-0812">Transmembrane</keyword>
<proteinExistence type="predicted"/>
<dbReference type="PANTHER" id="PTHR35394:SF5">
    <property type="entry name" value="DUF3176 DOMAIN-CONTAINING PROTEIN"/>
    <property type="match status" value="1"/>
</dbReference>
<dbReference type="PANTHER" id="PTHR35394">
    <property type="entry name" value="DUF3176 DOMAIN-CONTAINING PROTEIN"/>
    <property type="match status" value="1"/>
</dbReference>
<dbReference type="GeneID" id="25324243"/>
<dbReference type="HOGENOM" id="CLU_413305_0_0_1"/>
<feature type="transmembrane region" description="Helical" evidence="2">
    <location>
        <begin position="107"/>
        <end position="127"/>
    </location>
</feature>
<feature type="compositionally biased region" description="Polar residues" evidence="1">
    <location>
        <begin position="31"/>
        <end position="53"/>
    </location>
</feature>
<feature type="transmembrane region" description="Helical" evidence="2">
    <location>
        <begin position="567"/>
        <end position="587"/>
    </location>
</feature>
<keyword evidence="2" id="KW-0472">Membrane</keyword>
<feature type="compositionally biased region" description="Polar residues" evidence="1">
    <location>
        <begin position="1"/>
        <end position="15"/>
    </location>
</feature>
<evidence type="ECO:0008006" key="5">
    <source>
        <dbReference type="Google" id="ProtNLM"/>
    </source>
</evidence>
<evidence type="ECO:0000256" key="1">
    <source>
        <dbReference type="SAM" id="MobiDB-lite"/>
    </source>
</evidence>
<dbReference type="RefSeq" id="XP_013318359.1">
    <property type="nucleotide sequence ID" value="XM_013462905.1"/>
</dbReference>
<reference evidence="3 4" key="1">
    <citation type="submission" date="2015-01" db="EMBL/GenBank/DDBJ databases">
        <title>The Genome Sequence of Exophiala xenobiotica CBS118157.</title>
        <authorList>
            <consortium name="The Broad Institute Genomics Platform"/>
            <person name="Cuomo C."/>
            <person name="de Hoog S."/>
            <person name="Gorbushina A."/>
            <person name="Stielow B."/>
            <person name="Teixiera M."/>
            <person name="Abouelleil A."/>
            <person name="Chapman S.B."/>
            <person name="Priest M."/>
            <person name="Young S.K."/>
            <person name="Wortman J."/>
            <person name="Nusbaum C."/>
            <person name="Birren B."/>
        </authorList>
    </citation>
    <scope>NUCLEOTIDE SEQUENCE [LARGE SCALE GENOMIC DNA]</scope>
    <source>
        <strain evidence="3 4">CBS 118157</strain>
    </source>
</reference>
<dbReference type="Pfam" id="PF11374">
    <property type="entry name" value="DUF3176"/>
    <property type="match status" value="1"/>
</dbReference>
<accession>A0A0D2ESR1</accession>
<dbReference type="Proteomes" id="UP000054342">
    <property type="component" value="Unassembled WGS sequence"/>
</dbReference>
<feature type="region of interest" description="Disordered" evidence="1">
    <location>
        <begin position="1"/>
        <end position="68"/>
    </location>
</feature>
<keyword evidence="4" id="KW-1185">Reference proteome</keyword>
<dbReference type="STRING" id="348802.A0A0D2ESR1"/>
<protein>
    <recommendedName>
        <fullName evidence="5">Transmembrane protein</fullName>
    </recommendedName>
</protein>
<evidence type="ECO:0000313" key="3">
    <source>
        <dbReference type="EMBL" id="KIW57775.1"/>
    </source>
</evidence>
<feature type="transmembrane region" description="Helical" evidence="2">
    <location>
        <begin position="139"/>
        <end position="165"/>
    </location>
</feature>
<dbReference type="OrthoDB" id="4151725at2759"/>
<name>A0A0D2ESR1_9EURO</name>